<protein>
    <submittedName>
        <fullName evidence="2">Uncharacterized protein</fullName>
    </submittedName>
</protein>
<feature type="compositionally biased region" description="Basic and acidic residues" evidence="1">
    <location>
        <begin position="60"/>
        <end position="70"/>
    </location>
</feature>
<gene>
    <name evidence="2" type="ORF">MILUP08_40390</name>
</gene>
<accession>I0KV87</accession>
<evidence type="ECO:0000313" key="2">
    <source>
        <dbReference type="EMBL" id="CCH15484.1"/>
    </source>
</evidence>
<sequence>MSDRPGYRDFTEPVWIKALGRLAGAGRASIKALGRLAGAGPASMKALGRLAEAGPASMKALDRLAEDGTRVDQGPGPPGRGRTTPRARRAVSIKARRPLGRGRARRVRPGRGGWAVGRAAGATRRDGVGSGRRPGTPRLPSGPARRRSPRGRGVTA</sequence>
<comment type="caution">
    <text evidence="2">The sequence shown here is derived from an EMBL/GenBank/DDBJ whole genome shotgun (WGS) entry which is preliminary data.</text>
</comment>
<evidence type="ECO:0000313" key="3">
    <source>
        <dbReference type="Proteomes" id="UP000003448"/>
    </source>
</evidence>
<feature type="compositionally biased region" description="Basic residues" evidence="1">
    <location>
        <begin position="83"/>
        <end position="109"/>
    </location>
</feature>
<dbReference type="STRING" id="1150864.MILUP08_40390"/>
<organism evidence="2 3">
    <name type="scientific">Micromonospora lupini str. Lupac 08</name>
    <dbReference type="NCBI Taxonomy" id="1150864"/>
    <lineage>
        <taxon>Bacteria</taxon>
        <taxon>Bacillati</taxon>
        <taxon>Actinomycetota</taxon>
        <taxon>Actinomycetes</taxon>
        <taxon>Micromonosporales</taxon>
        <taxon>Micromonosporaceae</taxon>
        <taxon>Micromonospora</taxon>
    </lineage>
</organism>
<reference evidence="3" key="1">
    <citation type="journal article" date="2012" name="J. Bacteriol.">
        <title>Genome Sequence of Micromonospora lupini Lupac 08, Isolated from Root Nodules of Lupinus angustifolius.</title>
        <authorList>
            <person name="Alonso-Vega P."/>
            <person name="Normand P."/>
            <person name="Bacigalupe R."/>
            <person name="Pujic P."/>
            <person name="Lajus A."/>
            <person name="Vallenet D."/>
            <person name="Carro L."/>
            <person name="Coll P."/>
            <person name="Trujillo M.E."/>
        </authorList>
    </citation>
    <scope>NUCLEOTIDE SEQUENCE [LARGE SCALE GENOMIC DNA]</scope>
    <source>
        <strain evidence="3">Lupac 08</strain>
    </source>
</reference>
<dbReference type="Proteomes" id="UP000003448">
    <property type="component" value="Unassembled WGS sequence"/>
</dbReference>
<evidence type="ECO:0000256" key="1">
    <source>
        <dbReference type="SAM" id="MobiDB-lite"/>
    </source>
</evidence>
<dbReference type="AlphaFoldDB" id="I0KV87"/>
<name>I0KV87_9ACTN</name>
<feature type="region of interest" description="Disordered" evidence="1">
    <location>
        <begin position="58"/>
        <end position="156"/>
    </location>
</feature>
<proteinExistence type="predicted"/>
<keyword evidence="3" id="KW-1185">Reference proteome</keyword>
<dbReference type="EMBL" id="CAIE01000005">
    <property type="protein sequence ID" value="CCH15484.1"/>
    <property type="molecule type" value="Genomic_DNA"/>
</dbReference>